<dbReference type="EMBL" id="FUZU01000001">
    <property type="protein sequence ID" value="SKC46767.1"/>
    <property type="molecule type" value="Genomic_DNA"/>
</dbReference>
<name>A0A1T5J5F1_9BACT</name>
<evidence type="ECO:0000313" key="10">
    <source>
        <dbReference type="Proteomes" id="UP000190961"/>
    </source>
</evidence>
<evidence type="ECO:0000256" key="2">
    <source>
        <dbReference type="ARBA" id="ARBA00022475"/>
    </source>
</evidence>
<dbReference type="GO" id="GO:0022857">
    <property type="term" value="F:transmembrane transporter activity"/>
    <property type="evidence" value="ECO:0007669"/>
    <property type="project" value="TreeGrafter"/>
</dbReference>
<dbReference type="Pfam" id="PF02687">
    <property type="entry name" value="FtsX"/>
    <property type="match status" value="2"/>
</dbReference>
<dbReference type="InterPro" id="IPR003838">
    <property type="entry name" value="ABC3_permease_C"/>
</dbReference>
<sequence>MKQPELIPPRLANRLLQCFLRDDLCEEVTGDLEEKFYATAKSISPFRARLNYWYQVLHYIRPFAIRKPSRTNSNHYDMFRNYFKVSFRNLMSNKGYSIINIGGLAVGMVVAMLIGLWIYDELSYDRYHENYDQVVQIMQHQTFNGVKGTQIAIPIPLETAIREEYGSDFKYIAIGRWTDEHVLSRGDVKISKEGNFFQGDFPEILSLKMLQGTRSAFKDPSAVLLSKSTADALFGNDDALNQNIILDSDQDVKVVGIYEDLPANTTHTDLKFIANWELVKAHSPWITHAATQWGNNSFQLFAQLAPGADLQVVAEKIKKTKYNHAEDERPFSPEIFLQPMRNWHLHSEWKEGKLSGGRIQLVWLFGIIGIFVLLLACINFMNLSTARSEKRAKEVGIRMTIGSMRQQLISQFLSESFLVVFLSFIVAAIIVAVALPWFNTLADKKITIDWLNPIFWMVSFAFIVVTSLLAGSYPALYLSSFQPVKVLKGTFKTGRLASLPRKVLVVIQFTVSITLIIGTIIVYKQIQFTKNRPVGYNREGLVMIQMKTPEFAGKFDVLRNELKNTGAIEEISQSSSPMTAIWSNNGGFDWKGKDPDFQTDFGTIYITHEYGKTIGWKIKEGRDMSREFSTDSSAIILNEAAVKFMNVKNPVGMEISWDDQKFTVIGVVEDMIVQSPYNPVKQSVYMLQYNNVEWINLRLNPEKSAAECMALIEPVFKRNIPSAPFDYKFVDKAYGSKFAAEERIGKLTTVFSVLAIIISCLGIFGLASFVAEQRTKEIGVRKVLGASVLSLWRMLSKDFIVLVIISCLLAIPIACYFLLQWLDSYKYHTEISWWIPAVAGIGALAITLATVSYQAIRAALMSPSKSLKSE</sequence>
<dbReference type="InterPro" id="IPR025857">
    <property type="entry name" value="MacB_PCD"/>
</dbReference>
<dbReference type="STRING" id="688867.SAMN05660236_0784"/>
<gene>
    <name evidence="9" type="ORF">SAMN05660236_0784</name>
</gene>
<feature type="transmembrane region" description="Helical" evidence="6">
    <location>
        <begin position="799"/>
        <end position="819"/>
    </location>
</feature>
<feature type="transmembrane region" description="Helical" evidence="6">
    <location>
        <begin position="412"/>
        <end position="434"/>
    </location>
</feature>
<keyword evidence="10" id="KW-1185">Reference proteome</keyword>
<dbReference type="NCBIfam" id="NF038404">
    <property type="entry name" value="perm_prefix_2"/>
    <property type="match status" value="1"/>
</dbReference>
<dbReference type="PANTHER" id="PTHR30572">
    <property type="entry name" value="MEMBRANE COMPONENT OF TRANSPORTER-RELATED"/>
    <property type="match status" value="1"/>
</dbReference>
<dbReference type="Proteomes" id="UP000190961">
    <property type="component" value="Unassembled WGS sequence"/>
</dbReference>
<keyword evidence="5 6" id="KW-0472">Membrane</keyword>
<reference evidence="9 10" key="1">
    <citation type="submission" date="2017-02" db="EMBL/GenBank/DDBJ databases">
        <authorList>
            <person name="Peterson S.W."/>
        </authorList>
    </citation>
    <scope>NUCLEOTIDE SEQUENCE [LARGE SCALE GENOMIC DNA]</scope>
    <source>
        <strain evidence="9 10">DSM 25262</strain>
    </source>
</reference>
<evidence type="ECO:0000256" key="5">
    <source>
        <dbReference type="ARBA" id="ARBA00023136"/>
    </source>
</evidence>
<dbReference type="Pfam" id="PF12704">
    <property type="entry name" value="MacB_PCD"/>
    <property type="match status" value="2"/>
</dbReference>
<feature type="transmembrane region" description="Helical" evidence="6">
    <location>
        <begin position="98"/>
        <end position="119"/>
    </location>
</feature>
<feature type="transmembrane region" description="Helical" evidence="6">
    <location>
        <begin position="750"/>
        <end position="771"/>
    </location>
</feature>
<keyword evidence="3 6" id="KW-0812">Transmembrane</keyword>
<feature type="domain" description="ABC3 transporter permease C-terminal" evidence="7">
    <location>
        <begin position="367"/>
        <end position="483"/>
    </location>
</feature>
<comment type="subcellular location">
    <subcellularLocation>
        <location evidence="1">Cell membrane</location>
        <topology evidence="1">Multi-pass membrane protein</topology>
    </subcellularLocation>
</comment>
<organism evidence="9 10">
    <name type="scientific">Ohtaekwangia koreensis</name>
    <dbReference type="NCBI Taxonomy" id="688867"/>
    <lineage>
        <taxon>Bacteria</taxon>
        <taxon>Pseudomonadati</taxon>
        <taxon>Bacteroidota</taxon>
        <taxon>Cytophagia</taxon>
        <taxon>Cytophagales</taxon>
        <taxon>Fulvivirgaceae</taxon>
        <taxon>Ohtaekwangia</taxon>
    </lineage>
</organism>
<dbReference type="InterPro" id="IPR047699">
    <property type="entry name" value="Permease_put_prefix"/>
</dbReference>
<feature type="transmembrane region" description="Helical" evidence="6">
    <location>
        <begin position="454"/>
        <end position="478"/>
    </location>
</feature>
<proteinExistence type="predicted"/>
<dbReference type="InterPro" id="IPR050250">
    <property type="entry name" value="Macrolide_Exporter_MacB"/>
</dbReference>
<dbReference type="GO" id="GO:0005886">
    <property type="term" value="C:plasma membrane"/>
    <property type="evidence" value="ECO:0007669"/>
    <property type="project" value="UniProtKB-SubCell"/>
</dbReference>
<evidence type="ECO:0000256" key="1">
    <source>
        <dbReference type="ARBA" id="ARBA00004651"/>
    </source>
</evidence>
<keyword evidence="4 6" id="KW-1133">Transmembrane helix</keyword>
<accession>A0A1T5J5F1</accession>
<dbReference type="AlphaFoldDB" id="A0A1T5J5F1"/>
<evidence type="ECO:0000313" key="9">
    <source>
        <dbReference type="EMBL" id="SKC46767.1"/>
    </source>
</evidence>
<feature type="transmembrane region" description="Helical" evidence="6">
    <location>
        <begin position="361"/>
        <end position="383"/>
    </location>
</feature>
<protein>
    <submittedName>
        <fullName evidence="9">ABC-type antimicrobial peptide transport system, permease component</fullName>
    </submittedName>
</protein>
<keyword evidence="2" id="KW-1003">Cell membrane</keyword>
<feature type="domain" description="MacB-like periplasmic core" evidence="8">
    <location>
        <begin position="97"/>
        <end position="319"/>
    </location>
</feature>
<dbReference type="PANTHER" id="PTHR30572:SF18">
    <property type="entry name" value="ABC-TYPE MACROLIDE FAMILY EXPORT SYSTEM PERMEASE COMPONENT 2"/>
    <property type="match status" value="1"/>
</dbReference>
<feature type="domain" description="MacB-like periplasmic core" evidence="8">
    <location>
        <begin position="511"/>
        <end position="713"/>
    </location>
</feature>
<feature type="domain" description="ABC3 transporter permease C-terminal" evidence="7">
    <location>
        <begin position="750"/>
        <end position="862"/>
    </location>
</feature>
<evidence type="ECO:0000256" key="6">
    <source>
        <dbReference type="SAM" id="Phobius"/>
    </source>
</evidence>
<feature type="transmembrane region" description="Helical" evidence="6">
    <location>
        <begin position="831"/>
        <end position="856"/>
    </location>
</feature>
<evidence type="ECO:0000259" key="8">
    <source>
        <dbReference type="Pfam" id="PF12704"/>
    </source>
</evidence>
<evidence type="ECO:0000259" key="7">
    <source>
        <dbReference type="Pfam" id="PF02687"/>
    </source>
</evidence>
<feature type="transmembrane region" description="Helical" evidence="6">
    <location>
        <begin position="503"/>
        <end position="523"/>
    </location>
</feature>
<evidence type="ECO:0000256" key="4">
    <source>
        <dbReference type="ARBA" id="ARBA00022989"/>
    </source>
</evidence>
<dbReference type="RefSeq" id="WP_221408866.1">
    <property type="nucleotide sequence ID" value="NZ_FUZU01000001.1"/>
</dbReference>
<evidence type="ECO:0000256" key="3">
    <source>
        <dbReference type="ARBA" id="ARBA00022692"/>
    </source>
</evidence>